<dbReference type="Gramene" id="KZM86786">
    <property type="protein sequence ID" value="KZM86786"/>
    <property type="gene ID" value="DCAR_023920"/>
</dbReference>
<protein>
    <recommendedName>
        <fullName evidence="5">Late embryogenesis abundant protein LEA-2 subgroup domain-containing protein</fullName>
    </recommendedName>
</protein>
<accession>A0A164SX51</accession>
<dbReference type="EMBL" id="LNRQ01000007">
    <property type="protein sequence ID" value="KZM86786.1"/>
    <property type="molecule type" value="Genomic_DNA"/>
</dbReference>
<reference evidence="2" key="1">
    <citation type="journal article" date="2016" name="Nat. Genet.">
        <title>A high-quality carrot genome assembly provides new insights into carotenoid accumulation and asterid genome evolution.</title>
        <authorList>
            <person name="Iorizzo M."/>
            <person name="Ellison S."/>
            <person name="Senalik D."/>
            <person name="Zeng P."/>
            <person name="Satapoomin P."/>
            <person name="Huang J."/>
            <person name="Bowman M."/>
            <person name="Iovene M."/>
            <person name="Sanseverino W."/>
            <person name="Cavagnaro P."/>
            <person name="Yildiz M."/>
            <person name="Macko-Podgorni A."/>
            <person name="Moranska E."/>
            <person name="Grzebelus E."/>
            <person name="Grzebelus D."/>
            <person name="Ashrafi H."/>
            <person name="Zheng Z."/>
            <person name="Cheng S."/>
            <person name="Spooner D."/>
            <person name="Van Deynze A."/>
            <person name="Simon P."/>
        </authorList>
    </citation>
    <scope>NUCLEOTIDE SEQUENCE [LARGE SCALE GENOMIC DNA]</scope>
    <source>
        <tissue evidence="2">Leaf</tissue>
    </source>
</reference>
<evidence type="ECO:0000256" key="1">
    <source>
        <dbReference type="SAM" id="Phobius"/>
    </source>
</evidence>
<feature type="transmembrane region" description="Helical" evidence="1">
    <location>
        <begin position="38"/>
        <end position="58"/>
    </location>
</feature>
<evidence type="ECO:0008006" key="5">
    <source>
        <dbReference type="Google" id="ProtNLM"/>
    </source>
</evidence>
<gene>
    <name evidence="2" type="ORF">DCAR_023920</name>
    <name evidence="3" type="ORF">DCAR_0727436</name>
</gene>
<dbReference type="Proteomes" id="UP000077755">
    <property type="component" value="Chromosome 7"/>
</dbReference>
<keyword evidence="1" id="KW-0812">Transmembrane</keyword>
<keyword evidence="1" id="KW-1133">Transmembrane helix</keyword>
<keyword evidence="4" id="KW-1185">Reference proteome</keyword>
<proteinExistence type="predicted"/>
<dbReference type="AlphaFoldDB" id="A0A164SX51"/>
<dbReference type="EMBL" id="CP093349">
    <property type="protein sequence ID" value="WOH08000.1"/>
    <property type="molecule type" value="Genomic_DNA"/>
</dbReference>
<name>A0A164SX51_DAUCS</name>
<sequence length="230" mass="25891">MNGDRSSLRSGVEGYTSVNITDAPSITVTPPRHETKSFNWNLLVDILSLILFFLLMLYCGSQVYLHRKDQVHKHDFVIDSIVTSPYNQPTNNKINSAWNLTFNVTNKSNSSTFFYENVGVTIFYGDQIVWATMLPNFFQRAGERNGLKMAMISSIFADGAKGFTFGDRRLDMSSGIDVKLVAMVTEHKKALSPHMYQVVVLCPGIQMKFDSGHKFQKFIGPARQCEVITA</sequence>
<reference evidence="3" key="2">
    <citation type="submission" date="2022-03" db="EMBL/GenBank/DDBJ databases">
        <title>Draft title - Genomic analysis of global carrot germplasm unveils the trajectory of domestication and the origin of high carotenoid orange carrot.</title>
        <authorList>
            <person name="Iorizzo M."/>
            <person name="Ellison S."/>
            <person name="Senalik D."/>
            <person name="Macko-Podgorni A."/>
            <person name="Grzebelus D."/>
            <person name="Bostan H."/>
            <person name="Rolling W."/>
            <person name="Curaba J."/>
            <person name="Simon P."/>
        </authorList>
    </citation>
    <scope>NUCLEOTIDE SEQUENCE</scope>
    <source>
        <tissue evidence="3">Leaf</tissue>
    </source>
</reference>
<evidence type="ECO:0000313" key="4">
    <source>
        <dbReference type="Proteomes" id="UP000077755"/>
    </source>
</evidence>
<keyword evidence="1" id="KW-0472">Membrane</keyword>
<evidence type="ECO:0000313" key="3">
    <source>
        <dbReference type="EMBL" id="WOH08000.1"/>
    </source>
</evidence>
<organism evidence="2">
    <name type="scientific">Daucus carota subsp. sativus</name>
    <name type="common">Carrot</name>
    <dbReference type="NCBI Taxonomy" id="79200"/>
    <lineage>
        <taxon>Eukaryota</taxon>
        <taxon>Viridiplantae</taxon>
        <taxon>Streptophyta</taxon>
        <taxon>Embryophyta</taxon>
        <taxon>Tracheophyta</taxon>
        <taxon>Spermatophyta</taxon>
        <taxon>Magnoliopsida</taxon>
        <taxon>eudicotyledons</taxon>
        <taxon>Gunneridae</taxon>
        <taxon>Pentapetalae</taxon>
        <taxon>asterids</taxon>
        <taxon>campanulids</taxon>
        <taxon>Apiales</taxon>
        <taxon>Apiaceae</taxon>
        <taxon>Apioideae</taxon>
        <taxon>Scandiceae</taxon>
        <taxon>Daucinae</taxon>
        <taxon>Daucus</taxon>
        <taxon>Daucus sect. Daucus</taxon>
    </lineage>
</organism>
<evidence type="ECO:0000313" key="2">
    <source>
        <dbReference type="EMBL" id="KZM86786.1"/>
    </source>
</evidence>